<evidence type="ECO:0000313" key="2">
    <source>
        <dbReference type="Proteomes" id="UP000016761"/>
    </source>
</evidence>
<dbReference type="PATRIC" id="fig|1354303.4.peg.2056"/>
<dbReference type="STRING" id="1354303.M917_2090"/>
<comment type="caution">
    <text evidence="1">The sequence shown here is derived from an EMBL/GenBank/DDBJ whole genome shotgun (WGS) entry which is preliminary data.</text>
</comment>
<keyword evidence="2" id="KW-1185">Reference proteome</keyword>
<name>U4T7N4_9GAMM</name>
<dbReference type="Proteomes" id="UP000016761">
    <property type="component" value="Unassembled WGS sequence"/>
</dbReference>
<protein>
    <submittedName>
        <fullName evidence="1">Uncharacterized protein</fullName>
    </submittedName>
</protein>
<dbReference type="AlphaFoldDB" id="U4T7N4"/>
<reference evidence="1 2" key="1">
    <citation type="journal article" date="2013" name="Genome Announc.">
        <title>Draft Genome Sequence of Psychrobacter aquaticus Strain CMS 56T, Isolated from a Cyanobacterial Mat Sample Collected from Water Bodies in the McMurdo Dry Valley Region of Antarctica.</title>
        <authorList>
            <person name="Reddy G.S."/>
            <person name="Ara S."/>
            <person name="Singh A."/>
            <person name="Kumar Pinnaka A."/>
            <person name="Shivaji S."/>
        </authorList>
    </citation>
    <scope>NUCLEOTIDE SEQUENCE [LARGE SCALE GENOMIC DNA]</scope>
    <source>
        <strain evidence="1 2">CMS 56</strain>
    </source>
</reference>
<proteinExistence type="predicted"/>
<evidence type="ECO:0000313" key="1">
    <source>
        <dbReference type="EMBL" id="ERL54744.1"/>
    </source>
</evidence>
<organism evidence="1 2">
    <name type="scientific">Psychrobacter aquaticus CMS 56</name>
    <dbReference type="NCBI Taxonomy" id="1354303"/>
    <lineage>
        <taxon>Bacteria</taxon>
        <taxon>Pseudomonadati</taxon>
        <taxon>Pseudomonadota</taxon>
        <taxon>Gammaproteobacteria</taxon>
        <taxon>Moraxellales</taxon>
        <taxon>Moraxellaceae</taxon>
        <taxon>Psychrobacter</taxon>
    </lineage>
</organism>
<sequence>MVLLVLDVIFTECPSKAQRHLAKIMLMMSPLITISTLDSYLMP</sequence>
<gene>
    <name evidence="1" type="ORF">M917_2090</name>
</gene>
<dbReference type="EMBL" id="AUSW01000034">
    <property type="protein sequence ID" value="ERL54744.1"/>
    <property type="molecule type" value="Genomic_DNA"/>
</dbReference>
<accession>U4T7N4</accession>